<dbReference type="PANTHER" id="PTHR31272:SF4">
    <property type="entry name" value="CYTOCHROME C-TYPE BIOGENESIS PROTEIN HI_1454-RELATED"/>
    <property type="match status" value="1"/>
</dbReference>
<keyword evidence="1" id="KW-0472">Membrane</keyword>
<feature type="transmembrane region" description="Helical" evidence="1">
    <location>
        <begin position="200"/>
        <end position="224"/>
    </location>
</feature>
<reference evidence="2 3" key="1">
    <citation type="submission" date="2020-10" db="EMBL/GenBank/DDBJ databases">
        <title>Haloactinobacterium sp. RN3S43, a bacterium isolated from saline soil.</title>
        <authorList>
            <person name="Sun J.-Q."/>
        </authorList>
    </citation>
    <scope>NUCLEOTIDE SEQUENCE [LARGE SCALE GENOMIC DNA]</scope>
    <source>
        <strain evidence="2 3">RN3S43</strain>
    </source>
</reference>
<protein>
    <submittedName>
        <fullName evidence="2">Cytochrome c biogenesis protein CcdA</fullName>
    </submittedName>
</protein>
<dbReference type="AlphaFoldDB" id="A0A7M1SRE1"/>
<feature type="transmembrane region" description="Helical" evidence="1">
    <location>
        <begin position="162"/>
        <end position="180"/>
    </location>
</feature>
<sequence length="279" mass="29008">MTWWEQLGRTFAETVFSGPLLAAAPVALLAGFISFASPCVLPLVPGYLGYVGGMVGADAGGAAGGGASVSVGTGRAGRGRGATFTRRARTRLVLGVLGFIAGFTAVFTATTMALAGIGVALIRWQDELLRGLGVVVIVMGLAFLGTLPFLQRERRLHFSPRAGVWGAPLLGVVFGIGWAPCIGPTLAAVQSLAIGGADPARALVLVLLYCLGLGLPFVLVALGLRSSERMMAFLRRHRLAMMRIGGGLLVLLGLAMVTGLWSQLASWLQGYVADFEVLV</sequence>
<feature type="transmembrane region" description="Helical" evidence="1">
    <location>
        <begin position="128"/>
        <end position="150"/>
    </location>
</feature>
<organism evidence="2 3">
    <name type="scientific">Ruania alkalisoli</name>
    <dbReference type="NCBI Taxonomy" id="2779775"/>
    <lineage>
        <taxon>Bacteria</taxon>
        <taxon>Bacillati</taxon>
        <taxon>Actinomycetota</taxon>
        <taxon>Actinomycetes</taxon>
        <taxon>Micrococcales</taxon>
        <taxon>Ruaniaceae</taxon>
        <taxon>Ruania</taxon>
    </lineage>
</organism>
<accession>A0A7M1SRE1</accession>
<evidence type="ECO:0000256" key="1">
    <source>
        <dbReference type="SAM" id="Phobius"/>
    </source>
</evidence>
<evidence type="ECO:0000313" key="2">
    <source>
        <dbReference type="EMBL" id="QOR70045.1"/>
    </source>
</evidence>
<feature type="transmembrane region" description="Helical" evidence="1">
    <location>
        <begin position="244"/>
        <end position="264"/>
    </location>
</feature>
<name>A0A7M1SRE1_9MICO</name>
<proteinExistence type="predicted"/>
<dbReference type="EMBL" id="CP063169">
    <property type="protein sequence ID" value="QOR70045.1"/>
    <property type="molecule type" value="Genomic_DNA"/>
</dbReference>
<dbReference type="KEGG" id="halt:IM660_15620"/>
<feature type="transmembrane region" description="Helical" evidence="1">
    <location>
        <begin position="92"/>
        <end position="122"/>
    </location>
</feature>
<dbReference type="Proteomes" id="UP000593758">
    <property type="component" value="Chromosome"/>
</dbReference>
<dbReference type="RefSeq" id="WP_193496738.1">
    <property type="nucleotide sequence ID" value="NZ_CP063169.1"/>
</dbReference>
<dbReference type="PANTHER" id="PTHR31272">
    <property type="entry name" value="CYTOCHROME C-TYPE BIOGENESIS PROTEIN HI_1454-RELATED"/>
    <property type="match status" value="1"/>
</dbReference>
<keyword evidence="1" id="KW-0812">Transmembrane</keyword>
<feature type="transmembrane region" description="Helical" evidence="1">
    <location>
        <begin position="20"/>
        <end position="44"/>
    </location>
</feature>
<keyword evidence="3" id="KW-1185">Reference proteome</keyword>
<dbReference type="InterPro" id="IPR051790">
    <property type="entry name" value="Cytochrome_c-biogenesis_DsbD"/>
</dbReference>
<keyword evidence="1" id="KW-1133">Transmembrane helix</keyword>
<gene>
    <name evidence="2" type="ORF">IM660_15620</name>
</gene>
<evidence type="ECO:0000313" key="3">
    <source>
        <dbReference type="Proteomes" id="UP000593758"/>
    </source>
</evidence>